<sequence>MVRVGRDLKDHRVPAPSSLALNTSRDGASTASLGNLFQCLTTLPTSECFLQKDLDQICDEQDVHIDELNVHVSEQEKAAEEMAL</sequence>
<reference evidence="3" key="2">
    <citation type="submission" date="2017-12" db="EMBL/GenBank/DDBJ databases">
        <title>Genome sequence of the Bar-tailed Godwit (Limosa lapponica baueri).</title>
        <authorList>
            <person name="Lima N.C.B."/>
            <person name="Parody-Merino A.M."/>
            <person name="Battley P.F."/>
            <person name="Fidler A.E."/>
            <person name="Prosdocimi F."/>
        </authorList>
    </citation>
    <scope>NUCLEOTIDE SEQUENCE [LARGE SCALE GENOMIC DNA]</scope>
</reference>
<gene>
    <name evidence="2" type="ORF">llap_16126</name>
</gene>
<feature type="compositionally biased region" description="Basic and acidic residues" evidence="1">
    <location>
        <begin position="1"/>
        <end position="13"/>
    </location>
</feature>
<evidence type="ECO:0000313" key="3">
    <source>
        <dbReference type="Proteomes" id="UP000233556"/>
    </source>
</evidence>
<proteinExistence type="predicted"/>
<feature type="region of interest" description="Disordered" evidence="1">
    <location>
        <begin position="1"/>
        <end position="26"/>
    </location>
</feature>
<reference evidence="3" key="1">
    <citation type="submission" date="2017-11" db="EMBL/GenBank/DDBJ databases">
        <authorList>
            <person name="Lima N.C."/>
            <person name="Parody-Merino A.M."/>
            <person name="Battley P.F."/>
            <person name="Fidler A.E."/>
            <person name="Prosdocimi F."/>
        </authorList>
    </citation>
    <scope>NUCLEOTIDE SEQUENCE [LARGE SCALE GENOMIC DNA]</scope>
</reference>
<dbReference type="Proteomes" id="UP000233556">
    <property type="component" value="Unassembled WGS sequence"/>
</dbReference>
<dbReference type="AlphaFoldDB" id="A0A2I0TID5"/>
<organism evidence="2 3">
    <name type="scientific">Limosa lapponica baueri</name>
    <dbReference type="NCBI Taxonomy" id="1758121"/>
    <lineage>
        <taxon>Eukaryota</taxon>
        <taxon>Metazoa</taxon>
        <taxon>Chordata</taxon>
        <taxon>Craniata</taxon>
        <taxon>Vertebrata</taxon>
        <taxon>Euteleostomi</taxon>
        <taxon>Archelosauria</taxon>
        <taxon>Archosauria</taxon>
        <taxon>Dinosauria</taxon>
        <taxon>Saurischia</taxon>
        <taxon>Theropoda</taxon>
        <taxon>Coelurosauria</taxon>
        <taxon>Aves</taxon>
        <taxon>Neognathae</taxon>
        <taxon>Neoaves</taxon>
        <taxon>Charadriiformes</taxon>
        <taxon>Scolopacidae</taxon>
        <taxon>Limosa</taxon>
    </lineage>
</organism>
<accession>A0A2I0TID5</accession>
<dbReference type="EMBL" id="KZ509962">
    <property type="protein sequence ID" value="PKU33570.1"/>
    <property type="molecule type" value="Genomic_DNA"/>
</dbReference>
<evidence type="ECO:0000256" key="1">
    <source>
        <dbReference type="SAM" id="MobiDB-lite"/>
    </source>
</evidence>
<keyword evidence="3" id="KW-1185">Reference proteome</keyword>
<name>A0A2I0TID5_LIMLA</name>
<evidence type="ECO:0000313" key="2">
    <source>
        <dbReference type="EMBL" id="PKU33570.1"/>
    </source>
</evidence>
<dbReference type="OrthoDB" id="10258914at2759"/>
<protein>
    <submittedName>
        <fullName evidence="2">Uncharacterized protein</fullName>
    </submittedName>
</protein>